<comment type="caution">
    <text evidence="1">The sequence shown here is derived from an EMBL/GenBank/DDBJ whole genome shotgun (WGS) entry which is preliminary data.</text>
</comment>
<name>A0AAE0CTZ4_9ROSI</name>
<evidence type="ECO:0000313" key="2">
    <source>
        <dbReference type="Proteomes" id="UP001280121"/>
    </source>
</evidence>
<keyword evidence="2" id="KW-1185">Reference proteome</keyword>
<gene>
    <name evidence="1" type="ORF">Ddye_001961</name>
</gene>
<protein>
    <submittedName>
        <fullName evidence="1">Uncharacterized protein</fullName>
    </submittedName>
</protein>
<proteinExistence type="predicted"/>
<dbReference type="EMBL" id="JANJYI010000001">
    <property type="protein sequence ID" value="KAK2663387.1"/>
    <property type="molecule type" value="Genomic_DNA"/>
</dbReference>
<reference evidence="1" key="1">
    <citation type="journal article" date="2023" name="Plant J.">
        <title>Genome sequences and population genomics provide insights into the demographic history, inbreeding, and mutation load of two 'living fossil' tree species of Dipteronia.</title>
        <authorList>
            <person name="Feng Y."/>
            <person name="Comes H.P."/>
            <person name="Chen J."/>
            <person name="Zhu S."/>
            <person name="Lu R."/>
            <person name="Zhang X."/>
            <person name="Li P."/>
            <person name="Qiu J."/>
            <person name="Olsen K.M."/>
            <person name="Qiu Y."/>
        </authorList>
    </citation>
    <scope>NUCLEOTIDE SEQUENCE</scope>
    <source>
        <strain evidence="1">KIB01</strain>
    </source>
</reference>
<dbReference type="AlphaFoldDB" id="A0AAE0CTZ4"/>
<accession>A0AAE0CTZ4</accession>
<evidence type="ECO:0000313" key="1">
    <source>
        <dbReference type="EMBL" id="KAK2663387.1"/>
    </source>
</evidence>
<sequence>MGVGVGNIQFLDSLLEIKDILLRLMLKALVCYVARSGNAVADFLTKKGVASGQNQMAWVRSGTVVGLEESLSLHIRLLERVITVSPEKMT</sequence>
<dbReference type="Proteomes" id="UP001280121">
    <property type="component" value="Unassembled WGS sequence"/>
</dbReference>
<organism evidence="1 2">
    <name type="scientific">Dipteronia dyeriana</name>
    <dbReference type="NCBI Taxonomy" id="168575"/>
    <lineage>
        <taxon>Eukaryota</taxon>
        <taxon>Viridiplantae</taxon>
        <taxon>Streptophyta</taxon>
        <taxon>Embryophyta</taxon>
        <taxon>Tracheophyta</taxon>
        <taxon>Spermatophyta</taxon>
        <taxon>Magnoliopsida</taxon>
        <taxon>eudicotyledons</taxon>
        <taxon>Gunneridae</taxon>
        <taxon>Pentapetalae</taxon>
        <taxon>rosids</taxon>
        <taxon>malvids</taxon>
        <taxon>Sapindales</taxon>
        <taxon>Sapindaceae</taxon>
        <taxon>Hippocastanoideae</taxon>
        <taxon>Acereae</taxon>
        <taxon>Dipteronia</taxon>
    </lineage>
</organism>